<gene>
    <name evidence="3" type="ORF">LSALG_LOCUS10695</name>
</gene>
<evidence type="ECO:0000259" key="2">
    <source>
        <dbReference type="Pfam" id="PF23247"/>
    </source>
</evidence>
<dbReference type="EMBL" id="OX465078">
    <property type="protein sequence ID" value="CAI9270381.1"/>
    <property type="molecule type" value="Genomic_DNA"/>
</dbReference>
<dbReference type="PANTHER" id="PTHR33463">
    <property type="entry name" value="NB-ARC DOMAIN-CONTAINING PROTEIN-RELATED"/>
    <property type="match status" value="1"/>
</dbReference>
<keyword evidence="1" id="KW-0611">Plant defense</keyword>
<feature type="domain" description="Disease resistance protein At4g27190-like leucine-rich repeats" evidence="2">
    <location>
        <begin position="5"/>
        <end position="77"/>
    </location>
</feature>
<dbReference type="Pfam" id="PF23247">
    <property type="entry name" value="LRR_RPS2"/>
    <property type="match status" value="1"/>
</dbReference>
<dbReference type="InterPro" id="IPR050905">
    <property type="entry name" value="Plant_NBS-LRR"/>
</dbReference>
<dbReference type="InterPro" id="IPR032675">
    <property type="entry name" value="LRR_dom_sf"/>
</dbReference>
<protein>
    <recommendedName>
        <fullName evidence="2">Disease resistance protein At4g27190-like leucine-rich repeats domain-containing protein</fullName>
    </recommendedName>
</protein>
<name>A0AA35VBB3_LACSI</name>
<dbReference type="PANTHER" id="PTHR33463:SF96">
    <property type="entry name" value="LEUCINE-RICH REPEAT DOMAIN, L DOMAIN-LIKE PROTEIN-RELATED"/>
    <property type="match status" value="1"/>
</dbReference>
<reference evidence="3" key="1">
    <citation type="submission" date="2023-04" db="EMBL/GenBank/DDBJ databases">
        <authorList>
            <person name="Vijverberg K."/>
            <person name="Xiong W."/>
            <person name="Schranz E."/>
        </authorList>
    </citation>
    <scope>NUCLEOTIDE SEQUENCE</scope>
</reference>
<dbReference type="InterPro" id="IPR057135">
    <property type="entry name" value="At4g27190-like_LRR"/>
</dbReference>
<organism evidence="3 4">
    <name type="scientific">Lactuca saligna</name>
    <name type="common">Willowleaf lettuce</name>
    <dbReference type="NCBI Taxonomy" id="75948"/>
    <lineage>
        <taxon>Eukaryota</taxon>
        <taxon>Viridiplantae</taxon>
        <taxon>Streptophyta</taxon>
        <taxon>Embryophyta</taxon>
        <taxon>Tracheophyta</taxon>
        <taxon>Spermatophyta</taxon>
        <taxon>Magnoliopsida</taxon>
        <taxon>eudicotyledons</taxon>
        <taxon>Gunneridae</taxon>
        <taxon>Pentapetalae</taxon>
        <taxon>asterids</taxon>
        <taxon>campanulids</taxon>
        <taxon>Asterales</taxon>
        <taxon>Asteraceae</taxon>
        <taxon>Cichorioideae</taxon>
        <taxon>Cichorieae</taxon>
        <taxon>Lactucinae</taxon>
        <taxon>Lactuca</taxon>
    </lineage>
</organism>
<evidence type="ECO:0000313" key="4">
    <source>
        <dbReference type="Proteomes" id="UP001177003"/>
    </source>
</evidence>
<keyword evidence="4" id="KW-1185">Reference proteome</keyword>
<evidence type="ECO:0000313" key="3">
    <source>
        <dbReference type="EMBL" id="CAI9270381.1"/>
    </source>
</evidence>
<dbReference type="Proteomes" id="UP001177003">
    <property type="component" value="Chromosome 2"/>
</dbReference>
<sequence>MNRQTTTLVKLPNLTQVELHELDCLRYIWKSNRWTAFEFPNLTRVQISYCFRLEHVFNSSMVGSLLQLQELDISWCNHMEEAIVKDADVFVEEDKEKESDGKMNKEILVLPRLKSLILKYLPCLKGFSLAKEDFSFPLLDTLRIVECLAIRTFTKGNSATPKLKDIETNFGTFYAGEDIKSFINIKQEEFKKDQNAD</sequence>
<dbReference type="Gene3D" id="3.80.10.10">
    <property type="entry name" value="Ribonuclease Inhibitor"/>
    <property type="match status" value="1"/>
</dbReference>
<dbReference type="SUPFAM" id="SSF52047">
    <property type="entry name" value="RNI-like"/>
    <property type="match status" value="1"/>
</dbReference>
<proteinExistence type="predicted"/>
<dbReference type="AlphaFoldDB" id="A0AA35VBB3"/>
<evidence type="ECO:0000256" key="1">
    <source>
        <dbReference type="ARBA" id="ARBA00022821"/>
    </source>
</evidence>
<accession>A0AA35VBB3</accession>